<comment type="caution">
    <text evidence="1">The sequence shown here is derived from an EMBL/GenBank/DDBJ whole genome shotgun (WGS) entry which is preliminary data.</text>
</comment>
<keyword evidence="2" id="KW-1185">Reference proteome</keyword>
<protein>
    <submittedName>
        <fullName evidence="1">Uncharacterized protein</fullName>
    </submittedName>
</protein>
<sequence>MASYHRVLQVHGRSVIDKSAECDYGIDPWEILIDGERWDGKIRLVGFVDAFYLFCYAGESRFKHGIVVYKDDEAIRNILQRAEVDAADIGLEMVKKTKMDANGNAVLPKYFRFEKESGGLDYKITSLGHNFSLKTEYPNSALRKIEIKIRKPQDPAIKSRLKRGLKQHDLFDMMHDAVRMGILTHAELVNVIIGKTYGGSTLNDVTAKYMDSLMGTKGSKNATLSGY</sequence>
<reference evidence="1" key="2">
    <citation type="submission" date="2023-05" db="EMBL/GenBank/DDBJ databases">
        <authorList>
            <consortium name="Lawrence Berkeley National Laboratory"/>
            <person name="Steindorff A."/>
            <person name="Hensen N."/>
            <person name="Bonometti L."/>
            <person name="Westerberg I."/>
            <person name="Brannstrom I.O."/>
            <person name="Guillou S."/>
            <person name="Cros-Aarteil S."/>
            <person name="Calhoun S."/>
            <person name="Haridas S."/>
            <person name="Kuo A."/>
            <person name="Mondo S."/>
            <person name="Pangilinan J."/>
            <person name="Riley R."/>
            <person name="Labutti K."/>
            <person name="Andreopoulos B."/>
            <person name="Lipzen A."/>
            <person name="Chen C."/>
            <person name="Yanf M."/>
            <person name="Daum C."/>
            <person name="Ng V."/>
            <person name="Clum A."/>
            <person name="Ohm R."/>
            <person name="Martin F."/>
            <person name="Silar P."/>
            <person name="Natvig D."/>
            <person name="Lalanne C."/>
            <person name="Gautier V."/>
            <person name="Ament-Velasquez S.L."/>
            <person name="Kruys A."/>
            <person name="Hutchinson M.I."/>
            <person name="Powell A.J."/>
            <person name="Barry K."/>
            <person name="Miller A.N."/>
            <person name="Grigoriev I.V."/>
            <person name="Debuchy R."/>
            <person name="Gladieux P."/>
            <person name="Thoren M.H."/>
            <person name="Johannesson H."/>
        </authorList>
    </citation>
    <scope>NUCLEOTIDE SEQUENCE</scope>
    <source>
        <strain evidence="1">CBS 141.50</strain>
    </source>
</reference>
<evidence type="ECO:0000313" key="1">
    <source>
        <dbReference type="EMBL" id="KAK4143390.1"/>
    </source>
</evidence>
<dbReference type="AlphaFoldDB" id="A0AAN6ZL84"/>
<organism evidence="1 2">
    <name type="scientific">Dichotomopilus funicola</name>
    <dbReference type="NCBI Taxonomy" id="1934379"/>
    <lineage>
        <taxon>Eukaryota</taxon>
        <taxon>Fungi</taxon>
        <taxon>Dikarya</taxon>
        <taxon>Ascomycota</taxon>
        <taxon>Pezizomycotina</taxon>
        <taxon>Sordariomycetes</taxon>
        <taxon>Sordariomycetidae</taxon>
        <taxon>Sordariales</taxon>
        <taxon>Chaetomiaceae</taxon>
        <taxon>Dichotomopilus</taxon>
    </lineage>
</organism>
<evidence type="ECO:0000313" key="2">
    <source>
        <dbReference type="Proteomes" id="UP001302676"/>
    </source>
</evidence>
<reference evidence="1" key="1">
    <citation type="journal article" date="2023" name="Mol. Phylogenet. Evol.">
        <title>Genome-scale phylogeny and comparative genomics of the fungal order Sordariales.</title>
        <authorList>
            <person name="Hensen N."/>
            <person name="Bonometti L."/>
            <person name="Westerberg I."/>
            <person name="Brannstrom I.O."/>
            <person name="Guillou S."/>
            <person name="Cros-Aarteil S."/>
            <person name="Calhoun S."/>
            <person name="Haridas S."/>
            <person name="Kuo A."/>
            <person name="Mondo S."/>
            <person name="Pangilinan J."/>
            <person name="Riley R."/>
            <person name="LaButti K."/>
            <person name="Andreopoulos B."/>
            <person name="Lipzen A."/>
            <person name="Chen C."/>
            <person name="Yan M."/>
            <person name="Daum C."/>
            <person name="Ng V."/>
            <person name="Clum A."/>
            <person name="Steindorff A."/>
            <person name="Ohm R.A."/>
            <person name="Martin F."/>
            <person name="Silar P."/>
            <person name="Natvig D.O."/>
            <person name="Lalanne C."/>
            <person name="Gautier V."/>
            <person name="Ament-Velasquez S.L."/>
            <person name="Kruys A."/>
            <person name="Hutchinson M.I."/>
            <person name="Powell A.J."/>
            <person name="Barry K."/>
            <person name="Miller A.N."/>
            <person name="Grigoriev I.V."/>
            <person name="Debuchy R."/>
            <person name="Gladieux P."/>
            <person name="Hiltunen Thoren M."/>
            <person name="Johannesson H."/>
        </authorList>
    </citation>
    <scope>NUCLEOTIDE SEQUENCE</scope>
    <source>
        <strain evidence="1">CBS 141.50</strain>
    </source>
</reference>
<gene>
    <name evidence="1" type="ORF">C8A04DRAFT_28813</name>
</gene>
<dbReference type="GeneID" id="87817398"/>
<name>A0AAN6ZL84_9PEZI</name>
<proteinExistence type="predicted"/>
<dbReference type="RefSeq" id="XP_062636761.1">
    <property type="nucleotide sequence ID" value="XM_062780785.1"/>
</dbReference>
<dbReference type="Proteomes" id="UP001302676">
    <property type="component" value="Unassembled WGS sequence"/>
</dbReference>
<dbReference type="EMBL" id="MU853586">
    <property type="protein sequence ID" value="KAK4143390.1"/>
    <property type="molecule type" value="Genomic_DNA"/>
</dbReference>
<accession>A0AAN6ZL84</accession>